<gene>
    <name evidence="3" type="ORF">NCTC13532_01670</name>
</gene>
<proteinExistence type="predicted"/>
<protein>
    <recommendedName>
        <fullName evidence="2">DUF6705 domain-containing protein</fullName>
    </recommendedName>
</protein>
<dbReference type="InterPro" id="IPR046551">
    <property type="entry name" value="DUF6705"/>
</dbReference>
<feature type="signal peptide" evidence="1">
    <location>
        <begin position="1"/>
        <end position="18"/>
    </location>
</feature>
<evidence type="ECO:0000313" key="4">
    <source>
        <dbReference type="Proteomes" id="UP000254282"/>
    </source>
</evidence>
<name>A0A381FIZ9_9FLAO</name>
<dbReference type="EMBL" id="UFVR01000004">
    <property type="protein sequence ID" value="SUX46142.1"/>
    <property type="molecule type" value="Genomic_DNA"/>
</dbReference>
<dbReference type="PROSITE" id="PS51257">
    <property type="entry name" value="PROKAR_LIPOPROTEIN"/>
    <property type="match status" value="1"/>
</dbReference>
<accession>A0A381FIZ9</accession>
<feature type="chain" id="PRO_5017004699" description="DUF6705 domain-containing protein" evidence="1">
    <location>
        <begin position="19"/>
        <end position="188"/>
    </location>
</feature>
<evidence type="ECO:0000256" key="1">
    <source>
        <dbReference type="SAM" id="SignalP"/>
    </source>
</evidence>
<feature type="domain" description="DUF6705" evidence="2">
    <location>
        <begin position="1"/>
        <end position="120"/>
    </location>
</feature>
<dbReference type="AlphaFoldDB" id="A0A381FIZ9"/>
<sequence>MKKFIIFCGLFAVLSCKAQQLPLNTNMEDIPINGYVKDFDNELNPYVGTYKTTYEGKEITLFITKEENRPMKLMNKNFYNDVLSIRYIVKNSSGIVLQNTKDMNLNNQTRFNILSMGTMPELGKVAFGYDGTNCGVGWGQIDLKKLNAMQISWDYYPNNRIVSDATCPPGTDTTVYLPHTKGLVFTKQ</sequence>
<organism evidence="3 4">
    <name type="scientific">Chryseobacterium indoltheticum</name>
    <dbReference type="NCBI Taxonomy" id="254"/>
    <lineage>
        <taxon>Bacteria</taxon>
        <taxon>Pseudomonadati</taxon>
        <taxon>Bacteroidota</taxon>
        <taxon>Flavobacteriia</taxon>
        <taxon>Flavobacteriales</taxon>
        <taxon>Weeksellaceae</taxon>
        <taxon>Chryseobacterium group</taxon>
        <taxon>Chryseobacterium</taxon>
    </lineage>
</organism>
<dbReference type="Pfam" id="PF20448">
    <property type="entry name" value="DUF6705"/>
    <property type="match status" value="1"/>
</dbReference>
<reference evidence="3 4" key="1">
    <citation type="submission" date="2018-06" db="EMBL/GenBank/DDBJ databases">
        <authorList>
            <consortium name="Pathogen Informatics"/>
            <person name="Doyle S."/>
        </authorList>
    </citation>
    <scope>NUCLEOTIDE SEQUENCE [LARGE SCALE GENOMIC DNA]</scope>
    <source>
        <strain evidence="3 4">NCTC13532</strain>
    </source>
</reference>
<keyword evidence="1" id="KW-0732">Signal</keyword>
<evidence type="ECO:0000259" key="2">
    <source>
        <dbReference type="Pfam" id="PF20448"/>
    </source>
</evidence>
<dbReference type="RefSeq" id="WP_115619970.1">
    <property type="nucleotide sequence ID" value="NZ_UFVR01000004.1"/>
</dbReference>
<evidence type="ECO:0000313" key="3">
    <source>
        <dbReference type="EMBL" id="SUX46142.1"/>
    </source>
</evidence>
<dbReference type="Proteomes" id="UP000254282">
    <property type="component" value="Unassembled WGS sequence"/>
</dbReference>